<accession>A8ZPK1</accession>
<reference evidence="1 2" key="1">
    <citation type="journal article" date="2008" name="Proc. Natl. Acad. Sci. U.S.A.">
        <title>Niche adaptation and genome expansion in the chlorophyll d-producing cyanobacterium Acaryochloris marina.</title>
        <authorList>
            <person name="Swingley W.D."/>
            <person name="Chen M."/>
            <person name="Cheung P.C."/>
            <person name="Conrad A.L."/>
            <person name="Dejesa L.C."/>
            <person name="Hao J."/>
            <person name="Honchak B.M."/>
            <person name="Karbach L.E."/>
            <person name="Kurdoglu A."/>
            <person name="Lahiri S."/>
            <person name="Mastrian S.D."/>
            <person name="Miyashita H."/>
            <person name="Page L."/>
            <person name="Ramakrishna P."/>
            <person name="Satoh S."/>
            <person name="Sattley W.M."/>
            <person name="Shimada Y."/>
            <person name="Taylor H.L."/>
            <person name="Tomo T."/>
            <person name="Tsuchiya T."/>
            <person name="Wang Z.T."/>
            <person name="Raymond J."/>
            <person name="Mimuro M."/>
            <person name="Blankenship R.E."/>
            <person name="Touchman J.W."/>
        </authorList>
    </citation>
    <scope>NUCLEOTIDE SEQUENCE [LARGE SCALE GENOMIC DNA]</scope>
    <source>
        <strain evidence="2">MBIC 11017</strain>
        <plasmid evidence="2">Plasmid pREB5</plasmid>
    </source>
</reference>
<organism evidence="1 2">
    <name type="scientific">Acaryochloris marina (strain MBIC 11017)</name>
    <dbReference type="NCBI Taxonomy" id="329726"/>
    <lineage>
        <taxon>Bacteria</taxon>
        <taxon>Bacillati</taxon>
        <taxon>Cyanobacteriota</taxon>
        <taxon>Cyanophyceae</taxon>
        <taxon>Acaryochloridales</taxon>
        <taxon>Acaryochloridaceae</taxon>
        <taxon>Acaryochloris</taxon>
    </lineage>
</organism>
<keyword evidence="2" id="KW-1185">Reference proteome</keyword>
<evidence type="ECO:0000313" key="2">
    <source>
        <dbReference type="Proteomes" id="UP000000268"/>
    </source>
</evidence>
<gene>
    <name evidence="1" type="ordered locus">AM1_E0168</name>
</gene>
<proteinExistence type="predicted"/>
<protein>
    <submittedName>
        <fullName evidence="1">Uncharacterized protein</fullName>
    </submittedName>
</protein>
<dbReference type="KEGG" id="amr:AM1_E0168"/>
<name>A8ZPK1_ACAM1</name>
<dbReference type="Proteomes" id="UP000000268">
    <property type="component" value="Plasmid pREB5"/>
</dbReference>
<sequence>MTELREFSFLVLHTSGEETVQTVVSTSKDLAESALHRWITDIKSLQPMTSGDEEQH</sequence>
<dbReference type="RefSeq" id="WP_012167916.1">
    <property type="nucleotide sequence ID" value="NC_009930.1"/>
</dbReference>
<dbReference type="HOGENOM" id="CLU_3057374_0_0_3"/>
<geneLocation type="plasmid" evidence="1 2">
    <name>pREB5</name>
</geneLocation>
<evidence type="ECO:0000313" key="1">
    <source>
        <dbReference type="EMBL" id="ABW32937.1"/>
    </source>
</evidence>
<dbReference type="EMBL" id="CP000842">
    <property type="protein sequence ID" value="ABW32937.1"/>
    <property type="molecule type" value="Genomic_DNA"/>
</dbReference>
<keyword evidence="1" id="KW-0614">Plasmid</keyword>
<dbReference type="AlphaFoldDB" id="A8ZPK1"/>